<dbReference type="InterPro" id="IPR013154">
    <property type="entry name" value="ADH-like_N"/>
</dbReference>
<comment type="similarity">
    <text evidence="1 6">Belongs to the zinc-containing alcohol dehydrogenase family.</text>
</comment>
<reference evidence="8 9" key="1">
    <citation type="submission" date="2020-02" db="EMBL/GenBank/DDBJ databases">
        <title>Whole-genome analyses of novel actinobacteria.</title>
        <authorList>
            <person name="Sahin N."/>
            <person name="Tokatli A."/>
        </authorList>
    </citation>
    <scope>NUCLEOTIDE SEQUENCE [LARGE SCALE GENOMIC DNA]</scope>
    <source>
        <strain evidence="8 9">YC419</strain>
    </source>
</reference>
<dbReference type="Gene3D" id="3.40.50.720">
    <property type="entry name" value="NAD(P)-binding Rossmann-like Domain"/>
    <property type="match status" value="1"/>
</dbReference>
<evidence type="ECO:0000256" key="5">
    <source>
        <dbReference type="ARBA" id="ARBA00023027"/>
    </source>
</evidence>
<dbReference type="SUPFAM" id="SSF51735">
    <property type="entry name" value="NAD(P)-binding Rossmann-fold domains"/>
    <property type="match status" value="1"/>
</dbReference>
<evidence type="ECO:0000256" key="2">
    <source>
        <dbReference type="ARBA" id="ARBA00022723"/>
    </source>
</evidence>
<comment type="cofactor">
    <cofactor evidence="6">
        <name>Zn(2+)</name>
        <dbReference type="ChEBI" id="CHEBI:29105"/>
    </cofactor>
</comment>
<dbReference type="PANTHER" id="PTHR43880:SF12">
    <property type="entry name" value="ALCOHOL DEHYDROGENASE CLASS-3"/>
    <property type="match status" value="1"/>
</dbReference>
<keyword evidence="2 6" id="KW-0479">Metal-binding</keyword>
<dbReference type="InterPro" id="IPR011032">
    <property type="entry name" value="GroES-like_sf"/>
</dbReference>
<evidence type="ECO:0000313" key="9">
    <source>
        <dbReference type="Proteomes" id="UP001518140"/>
    </source>
</evidence>
<dbReference type="EMBL" id="JAAKZX010000200">
    <property type="protein sequence ID" value="NGO47736.1"/>
    <property type="molecule type" value="Genomic_DNA"/>
</dbReference>
<keyword evidence="4" id="KW-0560">Oxidoreductase</keyword>
<dbReference type="SUPFAM" id="SSF50129">
    <property type="entry name" value="GroES-like"/>
    <property type="match status" value="1"/>
</dbReference>
<keyword evidence="9" id="KW-1185">Reference proteome</keyword>
<dbReference type="CDD" id="cd08278">
    <property type="entry name" value="benzyl_alcohol_DH"/>
    <property type="match status" value="1"/>
</dbReference>
<name>A0ABX0E0M0_9ACTN</name>
<sequence>MPRTLAAVVEAPGAAFALQEIQLDEPHPNEVLVRMVAAGLCHTDLTVQAGHLPFALPGVLGHEGAGVVERVGSDVTRVRPGDHVVLSFTSCGRCSHCRAGHPAYCATWIPANIFNDGVRTDGTHPLSRAGQPIGGRFFGQSSFSAHALADERSVVRVDDDMPLELLAPLGCGIQTGAGTVLNVLKPSPGSSLAILGVGAVGLAALMAAALSPLGTVVAVDRVESRLALAKELGATHTVNGATDDVSAVLPEITGEAGLDYAIDTTANMTVLRSAIDALGTLGTCAVVGAAPMGTELRVDVTDILAGKKIVGVTEGDADPETLIPLLTGLYRQGRLPLDKLVRQYSIADINTAAADVHHGETIKPVLLFDHA</sequence>
<dbReference type="Pfam" id="PF00107">
    <property type="entry name" value="ADH_zinc_N"/>
    <property type="match status" value="1"/>
</dbReference>
<dbReference type="SMART" id="SM00829">
    <property type="entry name" value="PKS_ER"/>
    <property type="match status" value="1"/>
</dbReference>
<protein>
    <submittedName>
        <fullName evidence="8">NAD(P)-dependent alcohol dehydrogenase</fullName>
    </submittedName>
</protein>
<comment type="caution">
    <text evidence="8">The sequence shown here is derived from an EMBL/GenBank/DDBJ whole genome shotgun (WGS) entry which is preliminary data.</text>
</comment>
<dbReference type="InterPro" id="IPR020843">
    <property type="entry name" value="ER"/>
</dbReference>
<dbReference type="InterPro" id="IPR036291">
    <property type="entry name" value="NAD(P)-bd_dom_sf"/>
</dbReference>
<organism evidence="8 9">
    <name type="scientific">Streptomyces ureilyticus</name>
    <dbReference type="NCBI Taxonomy" id="1775131"/>
    <lineage>
        <taxon>Bacteria</taxon>
        <taxon>Bacillati</taxon>
        <taxon>Actinomycetota</taxon>
        <taxon>Actinomycetes</taxon>
        <taxon>Kitasatosporales</taxon>
        <taxon>Streptomycetaceae</taxon>
        <taxon>Streptomyces</taxon>
    </lineage>
</organism>
<keyword evidence="3 6" id="KW-0862">Zinc</keyword>
<dbReference type="PROSITE" id="PS00059">
    <property type="entry name" value="ADH_ZINC"/>
    <property type="match status" value="1"/>
</dbReference>
<evidence type="ECO:0000256" key="1">
    <source>
        <dbReference type="ARBA" id="ARBA00008072"/>
    </source>
</evidence>
<gene>
    <name evidence="8" type="ORF">G6048_38545</name>
</gene>
<dbReference type="InterPro" id="IPR013149">
    <property type="entry name" value="ADH-like_C"/>
</dbReference>
<dbReference type="PANTHER" id="PTHR43880">
    <property type="entry name" value="ALCOHOL DEHYDROGENASE"/>
    <property type="match status" value="1"/>
</dbReference>
<dbReference type="Pfam" id="PF08240">
    <property type="entry name" value="ADH_N"/>
    <property type="match status" value="1"/>
</dbReference>
<evidence type="ECO:0000259" key="7">
    <source>
        <dbReference type="SMART" id="SM00829"/>
    </source>
</evidence>
<evidence type="ECO:0000313" key="8">
    <source>
        <dbReference type="EMBL" id="NGO47736.1"/>
    </source>
</evidence>
<dbReference type="InterPro" id="IPR002328">
    <property type="entry name" value="ADH_Zn_CS"/>
</dbReference>
<keyword evidence="5" id="KW-0520">NAD</keyword>
<feature type="domain" description="Enoyl reductase (ER)" evidence="7">
    <location>
        <begin position="13"/>
        <end position="366"/>
    </location>
</feature>
<dbReference type="Proteomes" id="UP001518140">
    <property type="component" value="Unassembled WGS sequence"/>
</dbReference>
<dbReference type="Gene3D" id="3.90.180.10">
    <property type="entry name" value="Medium-chain alcohol dehydrogenases, catalytic domain"/>
    <property type="match status" value="1"/>
</dbReference>
<dbReference type="RefSeq" id="WP_165344247.1">
    <property type="nucleotide sequence ID" value="NZ_JAAKZX010000200.1"/>
</dbReference>
<accession>A0ABX0E0M0</accession>
<evidence type="ECO:0000256" key="3">
    <source>
        <dbReference type="ARBA" id="ARBA00022833"/>
    </source>
</evidence>
<evidence type="ECO:0000256" key="4">
    <source>
        <dbReference type="ARBA" id="ARBA00023002"/>
    </source>
</evidence>
<evidence type="ECO:0000256" key="6">
    <source>
        <dbReference type="RuleBase" id="RU361277"/>
    </source>
</evidence>
<proteinExistence type="inferred from homology"/>